<dbReference type="GeneID" id="92838443"/>
<feature type="region of interest" description="Disordered" evidence="1">
    <location>
        <begin position="24"/>
        <end position="51"/>
    </location>
</feature>
<dbReference type="PROSITE" id="PS51257">
    <property type="entry name" value="PROKAR_LIPOPROTEIN"/>
    <property type="match status" value="1"/>
</dbReference>
<dbReference type="EMBL" id="JABAGO010000052">
    <property type="protein sequence ID" value="NMF00733.1"/>
    <property type="molecule type" value="Genomic_DNA"/>
</dbReference>
<feature type="compositionally biased region" description="Low complexity" evidence="1">
    <location>
        <begin position="25"/>
        <end position="38"/>
    </location>
</feature>
<sequence>MGAAKSLLIGVLVCSLSGAIGCAAQPQKTEQPKQEQGQSKQEPKTEKGKITFSDPRLQRISEKFKTKYTEAELPKDKVTKVDLMNMVMEFQNGTQYKPDEYGLYSMTAYQVDKEKELYDWQKDDLVAMFIVDGLIGQPPYALKQIEEAKKRTQDKDLLEVLAEIEKGLREMPQDVVIGRRLQENEEKYPAIKKYNELRIALQKEFYEKIEATK</sequence>
<dbReference type="RefSeq" id="WP_021620604.1">
    <property type="nucleotide sequence ID" value="NZ_CABKST010000100.1"/>
</dbReference>
<reference evidence="3 4" key="1">
    <citation type="submission" date="2020-04" db="EMBL/GenBank/DDBJ databases">
        <authorList>
            <person name="Hitch T.C.A."/>
            <person name="Wylensek D."/>
            <person name="Clavel T."/>
        </authorList>
    </citation>
    <scope>NUCLEOTIDE SEQUENCE [LARGE SCALE GENOMIC DNA]</scope>
    <source>
        <strain evidence="3 4">WB01_D5_05</strain>
    </source>
</reference>
<organism evidence="3 4">
    <name type="scientific">Aneurinibacillus aneurinilyticus</name>
    <name type="common">Bacillus aneurinolyticus</name>
    <dbReference type="NCBI Taxonomy" id="1391"/>
    <lineage>
        <taxon>Bacteria</taxon>
        <taxon>Bacillati</taxon>
        <taxon>Bacillota</taxon>
        <taxon>Bacilli</taxon>
        <taxon>Bacillales</taxon>
        <taxon>Paenibacillaceae</taxon>
        <taxon>Aneurinibacillus group</taxon>
        <taxon>Aneurinibacillus</taxon>
    </lineage>
</organism>
<evidence type="ECO:0000256" key="1">
    <source>
        <dbReference type="SAM" id="MobiDB-lite"/>
    </source>
</evidence>
<evidence type="ECO:0000313" key="3">
    <source>
        <dbReference type="EMBL" id="NMF00733.1"/>
    </source>
</evidence>
<protein>
    <recommendedName>
        <fullName evidence="5">Lipoprotein</fullName>
    </recommendedName>
</protein>
<evidence type="ECO:0000256" key="2">
    <source>
        <dbReference type="SAM" id="SignalP"/>
    </source>
</evidence>
<evidence type="ECO:0000313" key="4">
    <source>
        <dbReference type="Proteomes" id="UP000561326"/>
    </source>
</evidence>
<evidence type="ECO:0008006" key="5">
    <source>
        <dbReference type="Google" id="ProtNLM"/>
    </source>
</evidence>
<name>A0A848D3N2_ANEAE</name>
<feature type="chain" id="PRO_5038599708" description="Lipoprotein" evidence="2">
    <location>
        <begin position="24"/>
        <end position="213"/>
    </location>
</feature>
<feature type="signal peptide" evidence="2">
    <location>
        <begin position="1"/>
        <end position="23"/>
    </location>
</feature>
<proteinExistence type="predicted"/>
<accession>A0A848D3N2</accession>
<dbReference type="AlphaFoldDB" id="A0A848D3N2"/>
<dbReference type="OrthoDB" id="2680298at2"/>
<gene>
    <name evidence="3" type="ORF">HF838_21125</name>
</gene>
<keyword evidence="2" id="KW-0732">Signal</keyword>
<comment type="caution">
    <text evidence="3">The sequence shown here is derived from an EMBL/GenBank/DDBJ whole genome shotgun (WGS) entry which is preliminary data.</text>
</comment>
<dbReference type="Proteomes" id="UP000561326">
    <property type="component" value="Unassembled WGS sequence"/>
</dbReference>